<dbReference type="SMART" id="SM00186">
    <property type="entry name" value="FBG"/>
    <property type="match status" value="1"/>
</dbReference>
<dbReference type="SUPFAM" id="SSF56496">
    <property type="entry name" value="Fibrinogen C-terminal domain-like"/>
    <property type="match status" value="1"/>
</dbReference>
<dbReference type="Pfam" id="PF00147">
    <property type="entry name" value="Fibrinogen_C"/>
    <property type="match status" value="1"/>
</dbReference>
<keyword evidence="4" id="KW-1185">Reference proteome</keyword>
<feature type="compositionally biased region" description="Low complexity" evidence="1">
    <location>
        <begin position="98"/>
        <end position="115"/>
    </location>
</feature>
<evidence type="ECO:0000256" key="1">
    <source>
        <dbReference type="SAM" id="MobiDB-lite"/>
    </source>
</evidence>
<feature type="compositionally biased region" description="Low complexity" evidence="1">
    <location>
        <begin position="145"/>
        <end position="156"/>
    </location>
</feature>
<dbReference type="GO" id="GO:0005615">
    <property type="term" value="C:extracellular space"/>
    <property type="evidence" value="ECO:0007669"/>
    <property type="project" value="TreeGrafter"/>
</dbReference>
<feature type="region of interest" description="Disordered" evidence="1">
    <location>
        <begin position="71"/>
        <end position="182"/>
    </location>
</feature>
<feature type="compositionally biased region" description="Polar residues" evidence="1">
    <location>
        <begin position="116"/>
        <end position="125"/>
    </location>
</feature>
<sequence length="413" mass="46334">MSKDSNAVLLCGTECNAQNNCSGMDICEEVGRCRIWEIGFVENFNSNDTAVKTCRRYMKVDASEIEQNQLSTTKTSDIPPTNITTHEVESETTYSSFDIISTDEASSSESSTDSTVTNIPSTHSSADGELKTTDPVSTEPSHLLETTTTYEPATETSSQDVPLSDTTSRNDPATTEQTSYSPASTAISVIESSFATHSTVAYPSSEQTTTGRSDLTCVFTYEFSGGKLYEVPCFNDSYSWIIIQRRYDGSTSFYRNWTDYENGFGSVTSEIWLGNQYIHELTTVGYNILRIELTSFAGEVRQIEYDFSIDDKASNYRLHISERGVSGLNSLETSDLALFCTYDKDNDNMKTTNCAELSEHASGWWHSKAAWCTDGNLNGIYKTEYVNYQQGVYWFAWDKQWTLRETKMMLRKP</sequence>
<proteinExistence type="predicted"/>
<feature type="domain" description="Fibrinogen C-terminal" evidence="2">
    <location>
        <begin position="196"/>
        <end position="413"/>
    </location>
</feature>
<dbReference type="Gene3D" id="3.90.215.10">
    <property type="entry name" value="Gamma Fibrinogen, chain A, domain 1"/>
    <property type="match status" value="1"/>
</dbReference>
<evidence type="ECO:0000313" key="3">
    <source>
        <dbReference type="EnsemblMetazoa" id="G31661.1:cds"/>
    </source>
</evidence>
<dbReference type="Proteomes" id="UP000005408">
    <property type="component" value="Unassembled WGS sequence"/>
</dbReference>
<dbReference type="InterPro" id="IPR002181">
    <property type="entry name" value="Fibrinogen_a/b/g_C_dom"/>
</dbReference>
<dbReference type="AlphaFoldDB" id="A0A8W8M4J1"/>
<dbReference type="InterPro" id="IPR036056">
    <property type="entry name" value="Fibrinogen-like_C"/>
</dbReference>
<dbReference type="PANTHER" id="PTHR19143">
    <property type="entry name" value="FIBRINOGEN/TENASCIN/ANGIOPOEITIN"/>
    <property type="match status" value="1"/>
</dbReference>
<evidence type="ECO:0000259" key="2">
    <source>
        <dbReference type="PROSITE" id="PS51406"/>
    </source>
</evidence>
<dbReference type="InterPro" id="IPR050373">
    <property type="entry name" value="Fibrinogen_C-term_domain"/>
</dbReference>
<evidence type="ECO:0000313" key="4">
    <source>
        <dbReference type="Proteomes" id="UP000005408"/>
    </source>
</evidence>
<name>A0A8W8M4J1_MAGGI</name>
<accession>A0A8W8M4J1</accession>
<dbReference type="EnsemblMetazoa" id="G31661.1">
    <property type="protein sequence ID" value="G31661.1:cds"/>
    <property type="gene ID" value="G31661"/>
</dbReference>
<dbReference type="PROSITE" id="PS51406">
    <property type="entry name" value="FIBRINOGEN_C_2"/>
    <property type="match status" value="1"/>
</dbReference>
<reference evidence="3" key="1">
    <citation type="submission" date="2022-08" db="UniProtKB">
        <authorList>
            <consortium name="EnsemblMetazoa"/>
        </authorList>
    </citation>
    <scope>IDENTIFICATION</scope>
    <source>
        <strain evidence="3">05x7-T-G4-1.051#20</strain>
    </source>
</reference>
<feature type="compositionally biased region" description="Polar residues" evidence="1">
    <location>
        <begin position="157"/>
        <end position="182"/>
    </location>
</feature>
<dbReference type="InterPro" id="IPR014716">
    <property type="entry name" value="Fibrinogen_a/b/g_C_1"/>
</dbReference>
<feature type="compositionally biased region" description="Polar residues" evidence="1">
    <location>
        <begin position="71"/>
        <end position="96"/>
    </location>
</feature>
<dbReference type="PANTHER" id="PTHR19143:SF327">
    <property type="entry name" value="FI21813P1-RELATED"/>
    <property type="match status" value="1"/>
</dbReference>
<protein>
    <recommendedName>
        <fullName evidence="2">Fibrinogen C-terminal domain-containing protein</fullName>
    </recommendedName>
</protein>
<organism evidence="3 4">
    <name type="scientific">Magallana gigas</name>
    <name type="common">Pacific oyster</name>
    <name type="synonym">Crassostrea gigas</name>
    <dbReference type="NCBI Taxonomy" id="29159"/>
    <lineage>
        <taxon>Eukaryota</taxon>
        <taxon>Metazoa</taxon>
        <taxon>Spiralia</taxon>
        <taxon>Lophotrochozoa</taxon>
        <taxon>Mollusca</taxon>
        <taxon>Bivalvia</taxon>
        <taxon>Autobranchia</taxon>
        <taxon>Pteriomorphia</taxon>
        <taxon>Ostreida</taxon>
        <taxon>Ostreoidea</taxon>
        <taxon>Ostreidae</taxon>
        <taxon>Magallana</taxon>
    </lineage>
</organism>